<dbReference type="Pfam" id="PF00005">
    <property type="entry name" value="ABC_tran"/>
    <property type="match status" value="1"/>
</dbReference>
<gene>
    <name evidence="10" type="primary">ccmA</name>
</gene>
<evidence type="ECO:0000313" key="9">
    <source>
        <dbReference type="Proteomes" id="UP000675920"/>
    </source>
</evidence>
<dbReference type="SMART" id="SM00382">
    <property type="entry name" value="AAA"/>
    <property type="match status" value="1"/>
</dbReference>
<evidence type="ECO:0000256" key="3">
    <source>
        <dbReference type="ARBA" id="ARBA00022741"/>
    </source>
</evidence>
<dbReference type="InterPro" id="IPR003439">
    <property type="entry name" value="ABC_transporter-like_ATP-bd"/>
</dbReference>
<evidence type="ECO:0000256" key="6">
    <source>
        <dbReference type="ARBA" id="ARBA00022967"/>
    </source>
</evidence>
<dbReference type="GO" id="GO:0017004">
    <property type="term" value="P:cytochrome complex assembly"/>
    <property type="evidence" value="ECO:0007669"/>
    <property type="project" value="UniProtKB-KW"/>
</dbReference>
<dbReference type="GO" id="GO:0016887">
    <property type="term" value="F:ATP hydrolysis activity"/>
    <property type="evidence" value="ECO:0007669"/>
    <property type="project" value="InterPro"/>
</dbReference>
<keyword evidence="4" id="KW-0201">Cytochrome c-type biogenesis</keyword>
<dbReference type="NCBIfam" id="TIGR01189">
    <property type="entry name" value="ccmA"/>
    <property type="match status" value="1"/>
</dbReference>
<evidence type="ECO:0000259" key="8">
    <source>
        <dbReference type="PROSITE" id="PS50893"/>
    </source>
</evidence>
<dbReference type="PANTHER" id="PTHR43499:SF1">
    <property type="entry name" value="ABC TRANSPORTER I FAMILY MEMBER 1"/>
    <property type="match status" value="1"/>
</dbReference>
<dbReference type="InterPro" id="IPR003593">
    <property type="entry name" value="AAA+_ATPase"/>
</dbReference>
<dbReference type="InterPro" id="IPR017871">
    <property type="entry name" value="ABC_transporter-like_CS"/>
</dbReference>
<organism evidence="9 10">
    <name type="scientific">Derxia gummosa DSM 723</name>
    <dbReference type="NCBI Taxonomy" id="1121388"/>
    <lineage>
        <taxon>Bacteria</taxon>
        <taxon>Pseudomonadati</taxon>
        <taxon>Pseudomonadota</taxon>
        <taxon>Betaproteobacteria</taxon>
        <taxon>Burkholderiales</taxon>
        <taxon>Alcaligenaceae</taxon>
        <taxon>Derxia</taxon>
    </lineage>
</organism>
<feature type="domain" description="ABC transporter" evidence="8">
    <location>
        <begin position="3"/>
        <end position="213"/>
    </location>
</feature>
<dbReference type="PANTHER" id="PTHR43499">
    <property type="entry name" value="ABC TRANSPORTER I FAMILY MEMBER 1"/>
    <property type="match status" value="1"/>
</dbReference>
<evidence type="ECO:0000256" key="7">
    <source>
        <dbReference type="ARBA" id="ARBA00023136"/>
    </source>
</evidence>
<dbReference type="GO" id="GO:0005524">
    <property type="term" value="F:ATP binding"/>
    <property type="evidence" value="ECO:0007669"/>
    <property type="project" value="UniProtKB-KW"/>
</dbReference>
<keyword evidence="3" id="KW-0547">Nucleotide-binding</keyword>
<keyword evidence="1" id="KW-0813">Transport</keyword>
<keyword evidence="7" id="KW-0472">Membrane</keyword>
<dbReference type="GO" id="GO:0022857">
    <property type="term" value="F:transmembrane transporter activity"/>
    <property type="evidence" value="ECO:0007669"/>
    <property type="project" value="InterPro"/>
</dbReference>
<dbReference type="InterPro" id="IPR027417">
    <property type="entry name" value="P-loop_NTPase"/>
</dbReference>
<protein>
    <submittedName>
        <fullName evidence="10">Cytochrome c biogenesis heme-transporting ATPase CcmA</fullName>
    </submittedName>
</protein>
<accession>A0A8B6X7V0</accession>
<evidence type="ECO:0000256" key="1">
    <source>
        <dbReference type="ARBA" id="ARBA00022448"/>
    </source>
</evidence>
<reference evidence="10" key="1">
    <citation type="submission" date="2025-08" db="UniProtKB">
        <authorList>
            <consortium name="RefSeq"/>
        </authorList>
    </citation>
    <scope>IDENTIFICATION</scope>
</reference>
<proteinExistence type="predicted"/>
<dbReference type="SUPFAM" id="SSF52540">
    <property type="entry name" value="P-loop containing nucleoside triphosphate hydrolases"/>
    <property type="match status" value="1"/>
</dbReference>
<dbReference type="PROSITE" id="PS50893">
    <property type="entry name" value="ABC_TRANSPORTER_2"/>
    <property type="match status" value="1"/>
</dbReference>
<keyword evidence="6" id="KW-1278">Translocase</keyword>
<name>A0A8B6X7V0_9BURK</name>
<dbReference type="RefSeq" id="WP_034411457.1">
    <property type="nucleotide sequence ID" value="NZ_AXWS01000013.1"/>
</dbReference>
<evidence type="ECO:0000256" key="5">
    <source>
        <dbReference type="ARBA" id="ARBA00022840"/>
    </source>
</evidence>
<dbReference type="Proteomes" id="UP000675920">
    <property type="component" value="Unplaced"/>
</dbReference>
<keyword evidence="2" id="KW-1003">Cell membrane</keyword>
<sequence>MTLEASNLACERGGRELFAGLDFTVGAGEALWVRGPNGAGKSSLLRILCGLSAPAAGELRWRGSLVHKLREDFRRELLFIGHAAGLKDELTASENLGFAAMLAGRPVNWQSVADALAQAGLSRIARVPAGRLSQGQRRRVSLARLFLARDARLIVLDEPFAALDAAAIEALVATLDARLAEGASLVFTTHQPQTLAARRLQSLELDAWRPRVARP</sequence>
<dbReference type="NCBIfam" id="NF010061">
    <property type="entry name" value="PRK13538.1"/>
    <property type="match status" value="1"/>
</dbReference>
<dbReference type="AlphaFoldDB" id="A0A8B6X7V0"/>
<keyword evidence="5" id="KW-0067">ATP-binding</keyword>
<evidence type="ECO:0000313" key="10">
    <source>
        <dbReference type="RefSeq" id="WP_034411457.1"/>
    </source>
</evidence>
<dbReference type="OrthoDB" id="9800654at2"/>
<dbReference type="InterPro" id="IPR005895">
    <property type="entry name" value="ABC_transptr_haem_export_CcmA"/>
</dbReference>
<dbReference type="Gene3D" id="3.40.50.300">
    <property type="entry name" value="P-loop containing nucleotide triphosphate hydrolases"/>
    <property type="match status" value="1"/>
</dbReference>
<evidence type="ECO:0000256" key="2">
    <source>
        <dbReference type="ARBA" id="ARBA00022475"/>
    </source>
</evidence>
<evidence type="ECO:0000256" key="4">
    <source>
        <dbReference type="ARBA" id="ARBA00022748"/>
    </source>
</evidence>
<keyword evidence="9" id="KW-1185">Reference proteome</keyword>
<dbReference type="PROSITE" id="PS00211">
    <property type="entry name" value="ABC_TRANSPORTER_1"/>
    <property type="match status" value="1"/>
</dbReference>